<keyword evidence="6" id="KW-0863">Zinc-finger</keyword>
<keyword evidence="5" id="KW-0677">Repeat</keyword>
<dbReference type="GO" id="GO:0061630">
    <property type="term" value="F:ubiquitin protein ligase activity"/>
    <property type="evidence" value="ECO:0007669"/>
    <property type="project" value="UniProtKB-EC"/>
</dbReference>
<gene>
    <name evidence="10" type="ORF">GJ744_009075</name>
</gene>
<protein>
    <recommendedName>
        <fullName evidence="2">RBR-type E3 ubiquitin transferase</fullName>
        <ecNumber evidence="2">2.3.2.31</ecNumber>
    </recommendedName>
</protein>
<evidence type="ECO:0000256" key="8">
    <source>
        <dbReference type="ARBA" id="ARBA00022833"/>
    </source>
</evidence>
<dbReference type="CDD" id="cd20335">
    <property type="entry name" value="BRcat_RBR"/>
    <property type="match status" value="1"/>
</dbReference>
<dbReference type="Gene3D" id="1.20.120.1750">
    <property type="match status" value="1"/>
</dbReference>
<reference evidence="10" key="1">
    <citation type="submission" date="2020-02" db="EMBL/GenBank/DDBJ databases">
        <authorList>
            <person name="Palmer J.M."/>
        </authorList>
    </citation>
    <scope>NUCLEOTIDE SEQUENCE</scope>
    <source>
        <strain evidence="10">EPUS1.4</strain>
        <tissue evidence="10">Thallus</tissue>
    </source>
</reference>
<dbReference type="InterPro" id="IPR031127">
    <property type="entry name" value="E3_UB_ligase_RBR"/>
</dbReference>
<evidence type="ECO:0000256" key="7">
    <source>
        <dbReference type="ARBA" id="ARBA00022786"/>
    </source>
</evidence>
<dbReference type="EC" id="2.3.2.31" evidence="2"/>
<dbReference type="GO" id="GO:0008270">
    <property type="term" value="F:zinc ion binding"/>
    <property type="evidence" value="ECO:0007669"/>
    <property type="project" value="UniProtKB-KW"/>
</dbReference>
<evidence type="ECO:0000256" key="6">
    <source>
        <dbReference type="ARBA" id="ARBA00022771"/>
    </source>
</evidence>
<dbReference type="PROSITE" id="PS51873">
    <property type="entry name" value="TRIAD"/>
    <property type="match status" value="1"/>
</dbReference>
<dbReference type="SMART" id="SM00647">
    <property type="entry name" value="IBR"/>
    <property type="match status" value="2"/>
</dbReference>
<dbReference type="SUPFAM" id="SSF57850">
    <property type="entry name" value="RING/U-box"/>
    <property type="match status" value="2"/>
</dbReference>
<organism evidence="10 11">
    <name type="scientific">Endocarpon pusillum</name>
    <dbReference type="NCBI Taxonomy" id="364733"/>
    <lineage>
        <taxon>Eukaryota</taxon>
        <taxon>Fungi</taxon>
        <taxon>Dikarya</taxon>
        <taxon>Ascomycota</taxon>
        <taxon>Pezizomycotina</taxon>
        <taxon>Eurotiomycetes</taxon>
        <taxon>Chaetothyriomycetidae</taxon>
        <taxon>Verrucariales</taxon>
        <taxon>Verrucariaceae</taxon>
        <taxon>Endocarpon</taxon>
    </lineage>
</organism>
<evidence type="ECO:0000259" key="9">
    <source>
        <dbReference type="PROSITE" id="PS51873"/>
    </source>
</evidence>
<keyword evidence="7" id="KW-0833">Ubl conjugation pathway</keyword>
<keyword evidence="4" id="KW-0479">Metal-binding</keyword>
<evidence type="ECO:0000313" key="11">
    <source>
        <dbReference type="Proteomes" id="UP000606974"/>
    </source>
</evidence>
<feature type="domain" description="RING-type" evidence="9">
    <location>
        <begin position="11"/>
        <end position="256"/>
    </location>
</feature>
<evidence type="ECO:0000313" key="10">
    <source>
        <dbReference type="EMBL" id="KAF7508683.1"/>
    </source>
</evidence>
<dbReference type="Pfam" id="PF01485">
    <property type="entry name" value="IBR"/>
    <property type="match status" value="2"/>
</dbReference>
<keyword evidence="8" id="KW-0862">Zinc</keyword>
<dbReference type="InterPro" id="IPR044066">
    <property type="entry name" value="TRIAD_supradom"/>
</dbReference>
<name>A0A8H7AGH6_9EURO</name>
<dbReference type="CDD" id="cd20336">
    <property type="entry name" value="Rcat_RBR"/>
    <property type="match status" value="1"/>
</dbReference>
<evidence type="ECO:0000256" key="3">
    <source>
        <dbReference type="ARBA" id="ARBA00022679"/>
    </source>
</evidence>
<proteinExistence type="predicted"/>
<evidence type="ECO:0000256" key="2">
    <source>
        <dbReference type="ARBA" id="ARBA00012251"/>
    </source>
</evidence>
<comment type="catalytic activity">
    <reaction evidence="1">
        <text>[E2 ubiquitin-conjugating enzyme]-S-ubiquitinyl-L-cysteine + [acceptor protein]-L-lysine = [E2 ubiquitin-conjugating enzyme]-L-cysteine + [acceptor protein]-N(6)-ubiquitinyl-L-lysine.</text>
        <dbReference type="EC" id="2.3.2.31"/>
    </reaction>
</comment>
<dbReference type="InterPro" id="IPR002867">
    <property type="entry name" value="IBR_dom"/>
</dbReference>
<accession>A0A8H7AGH6</accession>
<evidence type="ECO:0000256" key="1">
    <source>
        <dbReference type="ARBA" id="ARBA00001798"/>
    </source>
</evidence>
<keyword evidence="3" id="KW-0808">Transferase</keyword>
<dbReference type="OrthoDB" id="1431934at2759"/>
<evidence type="ECO:0000256" key="5">
    <source>
        <dbReference type="ARBA" id="ARBA00022737"/>
    </source>
</evidence>
<dbReference type="GO" id="GO:0016567">
    <property type="term" value="P:protein ubiquitination"/>
    <property type="evidence" value="ECO:0007669"/>
    <property type="project" value="InterPro"/>
</dbReference>
<dbReference type="PANTHER" id="PTHR11685">
    <property type="entry name" value="RBR FAMILY RING FINGER AND IBR DOMAIN-CONTAINING"/>
    <property type="match status" value="1"/>
</dbReference>
<keyword evidence="11" id="KW-1185">Reference proteome</keyword>
<dbReference type="AlphaFoldDB" id="A0A8H7AGH6"/>
<sequence>MHWDLATISSRELENVLCYNIDKDSLRDTSTCMSKLLSRYWYFRATESQFASALIVEDGVKTPFRGDPTVVGFKVDSALSIPETTIVMGKLFKKLLFRTAVSKIPGFTWCIAPGCDYGQVYHRRGQEETDAVFTCHGYQVRSCIPCDVQWHEGQTCLEYQENGLLESEPTPRDIEIAKEEQKSKQALKAQTRRCPGSGCGVPIMQDATYDGCDKIKCSQCQLEFCWRCGADYRSMKANKRSAHKENCYWHKHIFKLWRRAPGSAVAAEWEGMPQTTTANASYLNDYNDTNY</sequence>
<comment type="caution">
    <text evidence="10">The sequence shown here is derived from an EMBL/GenBank/DDBJ whole genome shotgun (WGS) entry which is preliminary data.</text>
</comment>
<dbReference type="Proteomes" id="UP000606974">
    <property type="component" value="Unassembled WGS sequence"/>
</dbReference>
<dbReference type="EMBL" id="JAACFV010000051">
    <property type="protein sequence ID" value="KAF7508683.1"/>
    <property type="molecule type" value="Genomic_DNA"/>
</dbReference>
<evidence type="ECO:0000256" key="4">
    <source>
        <dbReference type="ARBA" id="ARBA00022723"/>
    </source>
</evidence>